<feature type="domain" description="HTH cro/C1-type" evidence="1">
    <location>
        <begin position="24"/>
        <end position="81"/>
    </location>
</feature>
<protein>
    <submittedName>
        <fullName evidence="2">Transcriptional regulator with XRE-family HTH domain</fullName>
    </submittedName>
</protein>
<dbReference type="InterPro" id="IPR001387">
    <property type="entry name" value="Cro/C1-type_HTH"/>
</dbReference>
<sequence length="139" mass="16359">MEYSYSLKPTKRTVVDIPATSRLLKELRNKNGYSVKQLQEIFGFETPVAIYAWENEKCKNIPCIENFDLLSKLYKCHVEELYVLKQVDFSGLEVHEDIPEYKTYRSLVNHLLEGLADIEEGKIQDFHEAMKEIREELEI</sequence>
<dbReference type="EMBL" id="JACHFQ010000007">
    <property type="protein sequence ID" value="MBB5226850.1"/>
    <property type="molecule type" value="Genomic_DNA"/>
</dbReference>
<organism evidence="2 3">
    <name type="scientific">Treponema ruminis</name>
    <dbReference type="NCBI Taxonomy" id="744515"/>
    <lineage>
        <taxon>Bacteria</taxon>
        <taxon>Pseudomonadati</taxon>
        <taxon>Spirochaetota</taxon>
        <taxon>Spirochaetia</taxon>
        <taxon>Spirochaetales</taxon>
        <taxon>Treponemataceae</taxon>
        <taxon>Treponema</taxon>
    </lineage>
</organism>
<name>A0A7W8LMX0_9SPIR</name>
<dbReference type="PROSITE" id="PS50943">
    <property type="entry name" value="HTH_CROC1"/>
    <property type="match status" value="1"/>
</dbReference>
<accession>A0A7W8LMX0</accession>
<reference evidence="2 3" key="1">
    <citation type="submission" date="2020-08" db="EMBL/GenBank/DDBJ databases">
        <title>Genomic Encyclopedia of Type Strains, Phase IV (KMG-IV): sequencing the most valuable type-strain genomes for metagenomic binning, comparative biology and taxonomic classification.</title>
        <authorList>
            <person name="Goeker M."/>
        </authorList>
    </citation>
    <scope>NUCLEOTIDE SEQUENCE [LARGE SCALE GENOMIC DNA]</scope>
    <source>
        <strain evidence="2 3">DSM 103462</strain>
    </source>
</reference>
<proteinExistence type="predicted"/>
<dbReference type="AlphaFoldDB" id="A0A7W8LMX0"/>
<dbReference type="RefSeq" id="WP_184660503.1">
    <property type="nucleotide sequence ID" value="NZ_CP031518.1"/>
</dbReference>
<comment type="caution">
    <text evidence="2">The sequence shown here is derived from an EMBL/GenBank/DDBJ whole genome shotgun (WGS) entry which is preliminary data.</text>
</comment>
<dbReference type="InterPro" id="IPR010982">
    <property type="entry name" value="Lambda_DNA-bd_dom_sf"/>
</dbReference>
<dbReference type="SUPFAM" id="SSF47413">
    <property type="entry name" value="lambda repressor-like DNA-binding domains"/>
    <property type="match status" value="1"/>
</dbReference>
<evidence type="ECO:0000313" key="3">
    <source>
        <dbReference type="Proteomes" id="UP000518887"/>
    </source>
</evidence>
<keyword evidence="3" id="KW-1185">Reference proteome</keyword>
<dbReference type="Proteomes" id="UP000518887">
    <property type="component" value="Unassembled WGS sequence"/>
</dbReference>
<dbReference type="GO" id="GO:0003677">
    <property type="term" value="F:DNA binding"/>
    <property type="evidence" value="ECO:0007669"/>
    <property type="project" value="InterPro"/>
</dbReference>
<evidence type="ECO:0000313" key="2">
    <source>
        <dbReference type="EMBL" id="MBB5226850.1"/>
    </source>
</evidence>
<dbReference type="CDD" id="cd00093">
    <property type="entry name" value="HTH_XRE"/>
    <property type="match status" value="1"/>
</dbReference>
<evidence type="ECO:0000259" key="1">
    <source>
        <dbReference type="PROSITE" id="PS50943"/>
    </source>
</evidence>
<dbReference type="Gene3D" id="1.10.260.40">
    <property type="entry name" value="lambda repressor-like DNA-binding domains"/>
    <property type="match status" value="1"/>
</dbReference>
<gene>
    <name evidence="2" type="ORF">HNP76_002238</name>
</gene>
<dbReference type="Pfam" id="PF01381">
    <property type="entry name" value="HTH_3"/>
    <property type="match status" value="1"/>
</dbReference>